<dbReference type="InterPro" id="IPR029071">
    <property type="entry name" value="Ubiquitin-like_domsf"/>
</dbReference>
<reference evidence="2 3" key="2">
    <citation type="journal article" date="2017" name="Front. Plant Sci.">
        <title>Gene Classification and Mining of Molecular Markers Useful in Red Clover (Trifolium pratense) Breeding.</title>
        <authorList>
            <person name="Istvanek J."/>
            <person name="Dluhosova J."/>
            <person name="Dluhos P."/>
            <person name="Patkova L."/>
            <person name="Nedelnik J."/>
            <person name="Repkova J."/>
        </authorList>
    </citation>
    <scope>NUCLEOTIDE SEQUENCE [LARGE SCALE GENOMIC DNA]</scope>
    <source>
        <strain evidence="3">cv. Tatra</strain>
        <tissue evidence="2">Young leaves</tissue>
    </source>
</reference>
<dbReference type="AlphaFoldDB" id="A0A2K3NR76"/>
<dbReference type="CDD" id="cd17058">
    <property type="entry name" value="Ubl_SNRNP25"/>
    <property type="match status" value="1"/>
</dbReference>
<gene>
    <name evidence="2" type="ORF">L195_g001985</name>
</gene>
<evidence type="ECO:0000313" key="3">
    <source>
        <dbReference type="Proteomes" id="UP000236291"/>
    </source>
</evidence>
<organism evidence="2 3">
    <name type="scientific">Trifolium pratense</name>
    <name type="common">Red clover</name>
    <dbReference type="NCBI Taxonomy" id="57577"/>
    <lineage>
        <taxon>Eukaryota</taxon>
        <taxon>Viridiplantae</taxon>
        <taxon>Streptophyta</taxon>
        <taxon>Embryophyta</taxon>
        <taxon>Tracheophyta</taxon>
        <taxon>Spermatophyta</taxon>
        <taxon>Magnoliopsida</taxon>
        <taxon>eudicotyledons</taxon>
        <taxon>Gunneridae</taxon>
        <taxon>Pentapetalae</taxon>
        <taxon>rosids</taxon>
        <taxon>fabids</taxon>
        <taxon>Fabales</taxon>
        <taxon>Fabaceae</taxon>
        <taxon>Papilionoideae</taxon>
        <taxon>50 kb inversion clade</taxon>
        <taxon>NPAAA clade</taxon>
        <taxon>Hologalegina</taxon>
        <taxon>IRL clade</taxon>
        <taxon>Trifolieae</taxon>
        <taxon>Trifolium</taxon>
    </lineage>
</organism>
<feature type="domain" description="SNRNP25 ubiquitin-like" evidence="1">
    <location>
        <begin position="106"/>
        <end position="192"/>
    </location>
</feature>
<dbReference type="PANTHER" id="PTHR14942:SF2">
    <property type="entry name" value="UBIQUITIN-LIKE SUPERFAMILY PROTEIN"/>
    <property type="match status" value="1"/>
</dbReference>
<dbReference type="InterPro" id="IPR039690">
    <property type="entry name" value="SNRNP25"/>
</dbReference>
<evidence type="ECO:0000259" key="1">
    <source>
        <dbReference type="Pfam" id="PF18036"/>
    </source>
</evidence>
<keyword evidence="2" id="KW-0687">Ribonucleoprotein</keyword>
<protein>
    <submittedName>
        <fullName evidence="2">U11/U12 small nuclear ribonucleoprotein 25 kDa</fullName>
    </submittedName>
</protein>
<dbReference type="InterPro" id="IPR040610">
    <property type="entry name" value="SNRNP25_ubiquitin"/>
</dbReference>
<reference evidence="2 3" key="1">
    <citation type="journal article" date="2014" name="Am. J. Bot.">
        <title>Genome assembly and annotation for red clover (Trifolium pratense; Fabaceae).</title>
        <authorList>
            <person name="Istvanek J."/>
            <person name="Jaros M."/>
            <person name="Krenek A."/>
            <person name="Repkova J."/>
        </authorList>
    </citation>
    <scope>NUCLEOTIDE SEQUENCE [LARGE SCALE GENOMIC DNA]</scope>
    <source>
        <strain evidence="3">cv. Tatra</strain>
        <tissue evidence="2">Young leaves</tissue>
    </source>
</reference>
<evidence type="ECO:0000313" key="2">
    <source>
        <dbReference type="EMBL" id="PNY05533.1"/>
    </source>
</evidence>
<dbReference type="GO" id="GO:0000398">
    <property type="term" value="P:mRNA splicing, via spliceosome"/>
    <property type="evidence" value="ECO:0007669"/>
    <property type="project" value="InterPro"/>
</dbReference>
<dbReference type="OrthoDB" id="72819at2759"/>
<dbReference type="Gene3D" id="3.10.20.90">
    <property type="entry name" value="Phosphatidylinositol 3-kinase Catalytic Subunit, Chain A, domain 1"/>
    <property type="match status" value="1"/>
</dbReference>
<dbReference type="EMBL" id="ASHM01000847">
    <property type="protein sequence ID" value="PNY05533.1"/>
    <property type="molecule type" value="Genomic_DNA"/>
</dbReference>
<dbReference type="Pfam" id="PF18036">
    <property type="entry name" value="Ubiquitin_4"/>
    <property type="match status" value="1"/>
</dbReference>
<proteinExistence type="predicted"/>
<dbReference type="GO" id="GO:1990904">
    <property type="term" value="C:ribonucleoprotein complex"/>
    <property type="evidence" value="ECO:0007669"/>
    <property type="project" value="UniProtKB-KW"/>
</dbReference>
<sequence>MWRVTGENRYKNLSRSRNRHQRLLNKPYTPLSESREFRSKFHFQNEFLFLLLLLHLTQNRERYSEIMSEMIVSKESPRRSLSIQLSSLMIVDAGLSSYDKLPSQTLTLSILKLDSSSFQVEVAKTATVAVLKKAVEAAFSHVPLDGPEKISWPLVWGQFCLCYGEQKLVTETDYLRDYGIKDGDQLRFVHHVSNIYNFQRKPSKKRIVNSKHGRSSSQVNNRCQQKEFSDEDNIDLENIVIENGKVQNCSAEENRLGVSSRLTGYLGGMFSEARMAVVRRARMEGGISRGIASSLKKVKGIVGNCRKPHQRHAWKEEFSS</sequence>
<comment type="caution">
    <text evidence="2">The sequence shown here is derived from an EMBL/GenBank/DDBJ whole genome shotgun (WGS) entry which is preliminary data.</text>
</comment>
<name>A0A2K3NR76_TRIPR</name>
<dbReference type="SUPFAM" id="SSF54236">
    <property type="entry name" value="Ubiquitin-like"/>
    <property type="match status" value="1"/>
</dbReference>
<accession>A0A2K3NR76</accession>
<dbReference type="PANTHER" id="PTHR14942">
    <property type="entry name" value="U11/U12 SMALL NUCLEAR RIBONUCLEOPROTEIN 25 KDA PROTEIN"/>
    <property type="match status" value="1"/>
</dbReference>
<dbReference type="Proteomes" id="UP000236291">
    <property type="component" value="Unassembled WGS sequence"/>
</dbReference>